<dbReference type="InterPro" id="IPR015102">
    <property type="entry name" value="Tscrpt_reg_HTH_FeoC"/>
</dbReference>
<accession>A0A9X1XGI5</accession>
<evidence type="ECO:0000259" key="1">
    <source>
        <dbReference type="Pfam" id="PF09012"/>
    </source>
</evidence>
<dbReference type="Proteomes" id="UP001139559">
    <property type="component" value="Unassembled WGS sequence"/>
</dbReference>
<organism evidence="2 3">
    <name type="scientific">Vibrio amylolyticus</name>
    <dbReference type="NCBI Taxonomy" id="2847292"/>
    <lineage>
        <taxon>Bacteria</taxon>
        <taxon>Pseudomonadati</taxon>
        <taxon>Pseudomonadota</taxon>
        <taxon>Gammaproteobacteria</taxon>
        <taxon>Vibrionales</taxon>
        <taxon>Vibrionaceae</taxon>
        <taxon>Vibrio</taxon>
    </lineage>
</organism>
<evidence type="ECO:0000313" key="2">
    <source>
        <dbReference type="EMBL" id="MCK6262667.1"/>
    </source>
</evidence>
<dbReference type="AlphaFoldDB" id="A0A9X1XGI5"/>
<dbReference type="InterPro" id="IPR036390">
    <property type="entry name" value="WH_DNA-bd_sf"/>
</dbReference>
<reference evidence="2" key="1">
    <citation type="submission" date="2021-11" db="EMBL/GenBank/DDBJ databases">
        <title>Vibrio ZSDE26 sp. nov. and Vibrio ZSDZ34 sp. nov., isolated from coastal seawater in Qingdao.</title>
        <authorList>
            <person name="Zhang P."/>
        </authorList>
    </citation>
    <scope>NUCLEOTIDE SEQUENCE</scope>
    <source>
        <strain evidence="2">ZSDE26</strain>
    </source>
</reference>
<proteinExistence type="predicted"/>
<name>A0A9X1XGI5_9VIBR</name>
<dbReference type="InterPro" id="IPR036388">
    <property type="entry name" value="WH-like_DNA-bd_sf"/>
</dbReference>
<dbReference type="EMBL" id="JAJHVV010000003">
    <property type="protein sequence ID" value="MCK6262667.1"/>
    <property type="molecule type" value="Genomic_DNA"/>
</dbReference>
<protein>
    <submittedName>
        <fullName evidence="2">FeoC-like transcriptional regulator</fullName>
    </submittedName>
</protein>
<gene>
    <name evidence="2" type="ORF">KP803_05195</name>
</gene>
<dbReference type="RefSeq" id="WP_248007784.1">
    <property type="nucleotide sequence ID" value="NZ_JAJHVV010000003.1"/>
</dbReference>
<dbReference type="SUPFAM" id="SSF46785">
    <property type="entry name" value="Winged helix' DNA-binding domain"/>
    <property type="match status" value="1"/>
</dbReference>
<dbReference type="Gene3D" id="1.10.10.10">
    <property type="entry name" value="Winged helix-like DNA-binding domain superfamily/Winged helix DNA-binding domain"/>
    <property type="match status" value="1"/>
</dbReference>
<dbReference type="Pfam" id="PF09012">
    <property type="entry name" value="FeoC"/>
    <property type="match status" value="1"/>
</dbReference>
<comment type="caution">
    <text evidence="2">The sequence shown here is derived from an EMBL/GenBank/DDBJ whole genome shotgun (WGS) entry which is preliminary data.</text>
</comment>
<keyword evidence="3" id="KW-1185">Reference proteome</keyword>
<sequence length="76" mass="8600">MILSDLIEYIEVQGTSSRKDLAKQFALSEDGVDAMLGVWIKKGKISRINDTNKLGHTTRVRYCSNRNEGFSMMVTM</sequence>
<evidence type="ECO:0000313" key="3">
    <source>
        <dbReference type="Proteomes" id="UP001139559"/>
    </source>
</evidence>
<feature type="domain" description="Transcriptional regulator HTH-type FeoC" evidence="1">
    <location>
        <begin position="2"/>
        <end position="54"/>
    </location>
</feature>